<evidence type="ECO:0000256" key="1">
    <source>
        <dbReference type="ARBA" id="ARBA00023224"/>
    </source>
</evidence>
<dbReference type="EMBL" id="JAMGBD010000001">
    <property type="protein sequence ID" value="MCL6683505.1"/>
    <property type="molecule type" value="Genomic_DNA"/>
</dbReference>
<proteinExistence type="inferred from homology"/>
<dbReference type="PANTHER" id="PTHR32089:SF112">
    <property type="entry name" value="LYSOZYME-LIKE PROTEIN-RELATED"/>
    <property type="match status" value="1"/>
</dbReference>
<keyword evidence="6" id="KW-1185">Reference proteome</keyword>
<dbReference type="PANTHER" id="PTHR32089">
    <property type="entry name" value="METHYL-ACCEPTING CHEMOTAXIS PROTEIN MCPB"/>
    <property type="match status" value="1"/>
</dbReference>
<dbReference type="SMART" id="SM00283">
    <property type="entry name" value="MA"/>
    <property type="match status" value="1"/>
</dbReference>
<dbReference type="Proteomes" id="UP001165363">
    <property type="component" value="Unassembled WGS sequence"/>
</dbReference>
<dbReference type="SUPFAM" id="SSF58104">
    <property type="entry name" value="Methyl-accepting chemotaxis protein (MCP) signaling domain"/>
    <property type="match status" value="1"/>
</dbReference>
<sequence>MTALQPLTDTQVQNRLDAYNAGGKLERDIRALWDDSGDLIEAEVRDQFGEQAAERVRKHYTSKVDADWVQEIAEYGRRIFSEKTSVPAYIAERDKLVGKITARMFERFAAEPDRLLENTLSFQRLTTYETDIILAQVALLEADDAAEARGEQTKMFERKVTDLVGKGVSQSEALIQRTGATAAAARGMLGKTSEVAAAAEQSATAMREAAQTAAGLIRAIEDARSEVEVAAGVATRAGDQAEAAVKVSQALSSHVEAIESILGLIRDIAGQTNLLALNATIEAARAGDAGRGFAVVAQEVKTLAAQTARATDDITNKITAITAATRETVEANGSIMGTVEEVEASANRIREAMELQAQTVTMITAAVDETALAADSMSSTIAAIRSDTENVAKDIDSVEQGFGEFGKQMVDFRAAAKDFASRVA</sequence>
<evidence type="ECO:0000313" key="5">
    <source>
        <dbReference type="EMBL" id="MCL6683505.1"/>
    </source>
</evidence>
<gene>
    <name evidence="5" type="ORF">LZ536_06260</name>
</gene>
<comment type="caution">
    <text evidence="5">The sequence shown here is derived from an EMBL/GenBank/DDBJ whole genome shotgun (WGS) entry which is preliminary data.</text>
</comment>
<dbReference type="RefSeq" id="WP_249847455.1">
    <property type="nucleotide sequence ID" value="NZ_JAMGBD010000001.1"/>
</dbReference>
<evidence type="ECO:0000259" key="4">
    <source>
        <dbReference type="PROSITE" id="PS50111"/>
    </source>
</evidence>
<keyword evidence="1 3" id="KW-0807">Transducer</keyword>
<accession>A0ABT0RLV1</accession>
<dbReference type="PROSITE" id="PS50111">
    <property type="entry name" value="CHEMOTAXIS_TRANSDUC_2"/>
    <property type="match status" value="1"/>
</dbReference>
<dbReference type="Gene3D" id="1.10.287.950">
    <property type="entry name" value="Methyl-accepting chemotaxis protein"/>
    <property type="match status" value="1"/>
</dbReference>
<dbReference type="InterPro" id="IPR004090">
    <property type="entry name" value="Chemotax_Me-accpt_rcpt"/>
</dbReference>
<comment type="similarity">
    <text evidence="2">Belongs to the methyl-accepting chemotaxis (MCP) protein family.</text>
</comment>
<dbReference type="Pfam" id="PF00015">
    <property type="entry name" value="MCPsignal"/>
    <property type="match status" value="1"/>
</dbReference>
<reference evidence="5" key="1">
    <citation type="submission" date="2022-05" db="EMBL/GenBank/DDBJ databases">
        <authorList>
            <person name="Jo J.-H."/>
            <person name="Im W.-T."/>
        </authorList>
    </citation>
    <scope>NUCLEOTIDE SEQUENCE</scope>
    <source>
        <strain evidence="5">SE158</strain>
    </source>
</reference>
<dbReference type="InterPro" id="IPR004089">
    <property type="entry name" value="MCPsignal_dom"/>
</dbReference>
<feature type="domain" description="Methyl-accepting transducer" evidence="4">
    <location>
        <begin position="170"/>
        <end position="392"/>
    </location>
</feature>
<protein>
    <submittedName>
        <fullName evidence="5">Methyl-accepting chemotaxis protein</fullName>
    </submittedName>
</protein>
<evidence type="ECO:0000256" key="3">
    <source>
        <dbReference type="PROSITE-ProRule" id="PRU00284"/>
    </source>
</evidence>
<dbReference type="PRINTS" id="PR00260">
    <property type="entry name" value="CHEMTRNSDUCR"/>
</dbReference>
<organism evidence="5 6">
    <name type="scientific">Sphingomonas alba</name>
    <dbReference type="NCBI Taxonomy" id="2908208"/>
    <lineage>
        <taxon>Bacteria</taxon>
        <taxon>Pseudomonadati</taxon>
        <taxon>Pseudomonadota</taxon>
        <taxon>Alphaproteobacteria</taxon>
        <taxon>Sphingomonadales</taxon>
        <taxon>Sphingomonadaceae</taxon>
        <taxon>Sphingomonas</taxon>
    </lineage>
</organism>
<evidence type="ECO:0000313" key="6">
    <source>
        <dbReference type="Proteomes" id="UP001165363"/>
    </source>
</evidence>
<name>A0ABT0RLV1_9SPHN</name>
<evidence type="ECO:0000256" key="2">
    <source>
        <dbReference type="ARBA" id="ARBA00029447"/>
    </source>
</evidence>